<evidence type="ECO:0000313" key="2">
    <source>
        <dbReference type="Proteomes" id="UP000054359"/>
    </source>
</evidence>
<sequence length="54" mass="5967">MTFEVDWLSSSLTCFVVSAKEIKSYLLSKHPAPLDTIAIKSKEIGQGNIKVTLK</sequence>
<dbReference type="EMBL" id="KK113850">
    <property type="protein sequence ID" value="KFM61166.1"/>
    <property type="molecule type" value="Genomic_DNA"/>
</dbReference>
<keyword evidence="2" id="KW-1185">Reference proteome</keyword>
<protein>
    <submittedName>
        <fullName evidence="1">Uncharacterized protein</fullName>
    </submittedName>
</protein>
<name>A0A087T7S7_STEMI</name>
<accession>A0A087T7S7</accession>
<gene>
    <name evidence="1" type="ORF">X975_14535</name>
</gene>
<evidence type="ECO:0000313" key="1">
    <source>
        <dbReference type="EMBL" id="KFM61166.1"/>
    </source>
</evidence>
<dbReference type="Proteomes" id="UP000054359">
    <property type="component" value="Unassembled WGS sequence"/>
</dbReference>
<organism evidence="1 2">
    <name type="scientific">Stegodyphus mimosarum</name>
    <name type="common">African social velvet spider</name>
    <dbReference type="NCBI Taxonomy" id="407821"/>
    <lineage>
        <taxon>Eukaryota</taxon>
        <taxon>Metazoa</taxon>
        <taxon>Ecdysozoa</taxon>
        <taxon>Arthropoda</taxon>
        <taxon>Chelicerata</taxon>
        <taxon>Arachnida</taxon>
        <taxon>Araneae</taxon>
        <taxon>Araneomorphae</taxon>
        <taxon>Entelegynae</taxon>
        <taxon>Eresoidea</taxon>
        <taxon>Eresidae</taxon>
        <taxon>Stegodyphus</taxon>
    </lineage>
</organism>
<reference evidence="1 2" key="1">
    <citation type="submission" date="2013-11" db="EMBL/GenBank/DDBJ databases">
        <title>Genome sequencing of Stegodyphus mimosarum.</title>
        <authorList>
            <person name="Bechsgaard J."/>
        </authorList>
    </citation>
    <scope>NUCLEOTIDE SEQUENCE [LARGE SCALE GENOMIC DNA]</scope>
</reference>
<dbReference type="AlphaFoldDB" id="A0A087T7S7"/>
<proteinExistence type="predicted"/>
<feature type="non-terminal residue" evidence="1">
    <location>
        <position position="54"/>
    </location>
</feature>